<dbReference type="RefSeq" id="WP_119970237.1">
    <property type="nucleotide sequence ID" value="NZ_CP032416.1"/>
</dbReference>
<evidence type="ECO:0008006" key="3">
    <source>
        <dbReference type="Google" id="ProtNLM"/>
    </source>
</evidence>
<sequence>MKHMLITYSDECARNGHVDPNFTQLVYGDGGNKGEALKNNLSEGSYLFFNTRIGNKRYITAYFYIEKILLKGKNNIEISALNCDAKNDNVIFIGSRQFSKILTIPLELNKSLLLKLKSYKATDEYFASKSSELVAIKDKTLNPTVITEDEKEFLMELCNNRG</sequence>
<protein>
    <recommendedName>
        <fullName evidence="3">Restriction endonuclease</fullName>
    </recommendedName>
</protein>
<accession>A0A386H1G0</accession>
<organism evidence="1 2">
    <name type="scientific">Clostridium fermenticellae</name>
    <dbReference type="NCBI Taxonomy" id="2068654"/>
    <lineage>
        <taxon>Bacteria</taxon>
        <taxon>Bacillati</taxon>
        <taxon>Bacillota</taxon>
        <taxon>Clostridia</taxon>
        <taxon>Eubacteriales</taxon>
        <taxon>Clostridiaceae</taxon>
        <taxon>Clostridium</taxon>
    </lineage>
</organism>
<dbReference type="OrthoDB" id="2831590at2"/>
<dbReference type="EMBL" id="CP032416">
    <property type="protein sequence ID" value="AYD39519.1"/>
    <property type="molecule type" value="Genomic_DNA"/>
</dbReference>
<evidence type="ECO:0000313" key="2">
    <source>
        <dbReference type="Proteomes" id="UP000266301"/>
    </source>
</evidence>
<dbReference type="AlphaFoldDB" id="A0A386H1G0"/>
<dbReference type="KEGG" id="cfer:D4Z93_02765"/>
<reference evidence="1 2" key="1">
    <citation type="journal article" date="2019" name="Int. J. Syst. Evol. Microbiol.">
        <title>Clostridium fermenticellae sp. nov., isolated from the mud in a fermentation cellar for the production of the Chinese liquor, baijiu.</title>
        <authorList>
            <person name="Xu P.X."/>
            <person name="Chai L.J."/>
            <person name="Qiu T."/>
            <person name="Zhang X.J."/>
            <person name="Lu Z.M."/>
            <person name="Xiao C."/>
            <person name="Wang S.T."/>
            <person name="Shen C.H."/>
            <person name="Shi J.S."/>
            <person name="Xu Z.H."/>
        </authorList>
    </citation>
    <scope>NUCLEOTIDE SEQUENCE [LARGE SCALE GENOMIC DNA]</scope>
    <source>
        <strain evidence="1 2">JN500901</strain>
    </source>
</reference>
<gene>
    <name evidence="1" type="ORF">D4Z93_02765</name>
</gene>
<proteinExistence type="predicted"/>
<dbReference type="Proteomes" id="UP000266301">
    <property type="component" value="Chromosome"/>
</dbReference>
<name>A0A386H1G0_9CLOT</name>
<evidence type="ECO:0000313" key="1">
    <source>
        <dbReference type="EMBL" id="AYD39519.1"/>
    </source>
</evidence>
<keyword evidence="2" id="KW-1185">Reference proteome</keyword>